<evidence type="ECO:0000313" key="3">
    <source>
        <dbReference type="Proteomes" id="UP000221168"/>
    </source>
</evidence>
<sequence>MSTDTAKAADHRFALRTGHHIMMLSCLALLAGGALFLWGSRDAPPMETALLLVPALLCIVGHVALHRFMGRHAQGVPHSANTLEQERSR</sequence>
<organism evidence="2 3">
    <name type="scientific">Zhengella mangrovi</name>
    <dbReference type="NCBI Taxonomy" id="1982044"/>
    <lineage>
        <taxon>Bacteria</taxon>
        <taxon>Pseudomonadati</taxon>
        <taxon>Pseudomonadota</taxon>
        <taxon>Alphaproteobacteria</taxon>
        <taxon>Hyphomicrobiales</taxon>
        <taxon>Notoacmeibacteraceae</taxon>
        <taxon>Zhengella</taxon>
    </lineage>
</organism>
<keyword evidence="1" id="KW-0472">Membrane</keyword>
<proteinExistence type="predicted"/>
<evidence type="ECO:0000256" key="1">
    <source>
        <dbReference type="SAM" id="Phobius"/>
    </source>
</evidence>
<dbReference type="EMBL" id="PDVP01000024">
    <property type="protein sequence ID" value="PHP64758.1"/>
    <property type="molecule type" value="Genomic_DNA"/>
</dbReference>
<comment type="caution">
    <text evidence="2">The sequence shown here is derived from an EMBL/GenBank/DDBJ whole genome shotgun (WGS) entry which is preliminary data.</text>
</comment>
<dbReference type="Proteomes" id="UP000221168">
    <property type="component" value="Unassembled WGS sequence"/>
</dbReference>
<evidence type="ECO:0000313" key="2">
    <source>
        <dbReference type="EMBL" id="PHP64758.1"/>
    </source>
</evidence>
<keyword evidence="1" id="KW-1133">Transmembrane helix</keyword>
<dbReference type="AlphaFoldDB" id="A0A2G1QHS5"/>
<evidence type="ECO:0008006" key="4">
    <source>
        <dbReference type="Google" id="ProtNLM"/>
    </source>
</evidence>
<reference evidence="2 3" key="1">
    <citation type="submission" date="2017-10" db="EMBL/GenBank/DDBJ databases">
        <title>Sedimentibacterium mangrovi gen. nov., sp. nov., a novel member of family Phyllobacteriacea isolated from mangrove sediment.</title>
        <authorList>
            <person name="Liao H."/>
            <person name="Tian Y."/>
        </authorList>
    </citation>
    <scope>NUCLEOTIDE SEQUENCE [LARGE SCALE GENOMIC DNA]</scope>
    <source>
        <strain evidence="2 3">X9-2-2</strain>
    </source>
</reference>
<feature type="transmembrane region" description="Helical" evidence="1">
    <location>
        <begin position="46"/>
        <end position="65"/>
    </location>
</feature>
<keyword evidence="1" id="KW-0812">Transmembrane</keyword>
<feature type="transmembrane region" description="Helical" evidence="1">
    <location>
        <begin position="21"/>
        <end position="40"/>
    </location>
</feature>
<protein>
    <recommendedName>
        <fullName evidence="4">DUF2933 domain-containing protein</fullName>
    </recommendedName>
</protein>
<gene>
    <name evidence="2" type="ORF">CSC94_22775</name>
</gene>
<name>A0A2G1QHS5_9HYPH</name>
<keyword evidence="3" id="KW-1185">Reference proteome</keyword>
<accession>A0A2G1QHS5</accession>